<gene>
    <name evidence="2" type="ORF">BSL78_06814</name>
</gene>
<reference evidence="2 3" key="1">
    <citation type="journal article" date="2017" name="PLoS Biol.">
        <title>The sea cucumber genome provides insights into morphological evolution and visceral regeneration.</title>
        <authorList>
            <person name="Zhang X."/>
            <person name="Sun L."/>
            <person name="Yuan J."/>
            <person name="Sun Y."/>
            <person name="Gao Y."/>
            <person name="Zhang L."/>
            <person name="Li S."/>
            <person name="Dai H."/>
            <person name="Hamel J.F."/>
            <person name="Liu C."/>
            <person name="Yu Y."/>
            <person name="Liu S."/>
            <person name="Lin W."/>
            <person name="Guo K."/>
            <person name="Jin S."/>
            <person name="Xu P."/>
            <person name="Storey K.B."/>
            <person name="Huan P."/>
            <person name="Zhang T."/>
            <person name="Zhou Y."/>
            <person name="Zhang J."/>
            <person name="Lin C."/>
            <person name="Li X."/>
            <person name="Xing L."/>
            <person name="Huo D."/>
            <person name="Sun M."/>
            <person name="Wang L."/>
            <person name="Mercier A."/>
            <person name="Li F."/>
            <person name="Yang H."/>
            <person name="Xiang J."/>
        </authorList>
    </citation>
    <scope>NUCLEOTIDE SEQUENCE [LARGE SCALE GENOMIC DNA]</scope>
    <source>
        <strain evidence="2">Shaxun</strain>
        <tissue evidence="2">Muscle</tissue>
    </source>
</reference>
<evidence type="ECO:0000256" key="1">
    <source>
        <dbReference type="SAM" id="MobiDB-lite"/>
    </source>
</evidence>
<proteinExistence type="predicted"/>
<organism evidence="2 3">
    <name type="scientific">Stichopus japonicus</name>
    <name type="common">Sea cucumber</name>
    <dbReference type="NCBI Taxonomy" id="307972"/>
    <lineage>
        <taxon>Eukaryota</taxon>
        <taxon>Metazoa</taxon>
        <taxon>Echinodermata</taxon>
        <taxon>Eleutherozoa</taxon>
        <taxon>Echinozoa</taxon>
        <taxon>Holothuroidea</taxon>
        <taxon>Aspidochirotacea</taxon>
        <taxon>Aspidochirotida</taxon>
        <taxon>Stichopodidae</taxon>
        <taxon>Apostichopus</taxon>
    </lineage>
</organism>
<feature type="compositionally biased region" description="Polar residues" evidence="1">
    <location>
        <begin position="155"/>
        <end position="185"/>
    </location>
</feature>
<name>A0A2G8L7R9_STIJA</name>
<protein>
    <submittedName>
        <fullName evidence="2">Uncharacterized protein</fullName>
    </submittedName>
</protein>
<dbReference type="AlphaFoldDB" id="A0A2G8L7R9"/>
<accession>A0A2G8L7R9</accession>
<dbReference type="EMBL" id="MRZV01000181">
    <property type="protein sequence ID" value="PIK56286.1"/>
    <property type="molecule type" value="Genomic_DNA"/>
</dbReference>
<comment type="caution">
    <text evidence="2">The sequence shown here is derived from an EMBL/GenBank/DDBJ whole genome shotgun (WGS) entry which is preliminary data.</text>
</comment>
<sequence length="252" mass="27724">MSILFDRWQIFPASLPDGINYYERGFIFDEISQTVFVCMLEYIDGPTRCSYSKDVGVTWESIDNNVANINFLHKETQELFGLSQNGQAIMFSNDLGDSWYSINNDYFEEGTFIRLDRNGEEEGAEQTVTSRYRERTSLVPATGVSDGVTFDGDSGTASAPVGTNAQAGDMTSDSNSVATQSSLSTAGADGATTIGKLATTEEMMASTEEIVATTEEMVATTKEMIATTKKMMVTTEGMVATTEERWRPPKRR</sequence>
<evidence type="ECO:0000313" key="3">
    <source>
        <dbReference type="Proteomes" id="UP000230750"/>
    </source>
</evidence>
<dbReference type="Proteomes" id="UP000230750">
    <property type="component" value="Unassembled WGS sequence"/>
</dbReference>
<dbReference type="SUPFAM" id="SSF50939">
    <property type="entry name" value="Sialidases"/>
    <property type="match status" value="1"/>
</dbReference>
<dbReference type="InterPro" id="IPR036278">
    <property type="entry name" value="Sialidase_sf"/>
</dbReference>
<keyword evidence="3" id="KW-1185">Reference proteome</keyword>
<feature type="region of interest" description="Disordered" evidence="1">
    <location>
        <begin position="142"/>
        <end position="188"/>
    </location>
</feature>
<evidence type="ECO:0000313" key="2">
    <source>
        <dbReference type="EMBL" id="PIK56286.1"/>
    </source>
</evidence>